<evidence type="ECO:0000313" key="2">
    <source>
        <dbReference type="Proteomes" id="UP000009227"/>
    </source>
</evidence>
<protein>
    <submittedName>
        <fullName evidence="1">Uncharacterized protein</fullName>
    </submittedName>
</protein>
<evidence type="ECO:0000313" key="1">
    <source>
        <dbReference type="EMBL" id="AEF96395.1"/>
    </source>
</evidence>
<dbReference type="AlphaFoldDB" id="F6BD34"/>
<dbReference type="HOGENOM" id="CLU_2191035_0_0_2"/>
<dbReference type="EMBL" id="CP002737">
    <property type="protein sequence ID" value="AEF96395.1"/>
    <property type="molecule type" value="Genomic_DNA"/>
</dbReference>
<accession>F6BD34</accession>
<reference evidence="1 2" key="1">
    <citation type="submission" date="2011-05" db="EMBL/GenBank/DDBJ databases">
        <title>Complete sequence of Methanotorris igneus Kol 5.</title>
        <authorList>
            <consortium name="US DOE Joint Genome Institute"/>
            <person name="Lucas S."/>
            <person name="Han J."/>
            <person name="Lapidus A."/>
            <person name="Cheng J.-F."/>
            <person name="Goodwin L."/>
            <person name="Pitluck S."/>
            <person name="Peters L."/>
            <person name="Mikhailova N."/>
            <person name="Chertkov O."/>
            <person name="Han C."/>
            <person name="Tapia R."/>
            <person name="Land M."/>
            <person name="Hauser L."/>
            <person name="Kyrpides N."/>
            <person name="Ivanova N."/>
            <person name="Pagani I."/>
            <person name="Sieprawska-Lupa M."/>
            <person name="Whitman W."/>
            <person name="Woyke T."/>
        </authorList>
    </citation>
    <scope>NUCLEOTIDE SEQUENCE [LARGE SCALE GENOMIC DNA]</scope>
    <source>
        <strain evidence="2">DSM 5666 / JCM 11834 / Kol 5</strain>
    </source>
</reference>
<organism evidence="2">
    <name type="scientific">Methanotorris igneus (strain DSM 5666 / JCM 11834 / Kol 5)</name>
    <dbReference type="NCBI Taxonomy" id="880724"/>
    <lineage>
        <taxon>Archaea</taxon>
        <taxon>Methanobacteriati</taxon>
        <taxon>Methanobacteriota</taxon>
        <taxon>Methanomada group</taxon>
        <taxon>Methanococci</taxon>
        <taxon>Methanococcales</taxon>
        <taxon>Methanocaldococcaceae</taxon>
        <taxon>Methanotorris</taxon>
    </lineage>
</organism>
<gene>
    <name evidence="1" type="ordered locus">Metig_0851</name>
</gene>
<dbReference type="KEGG" id="mig:Metig_0851"/>
<sequence length="108" mass="12608">MLGGGNIINPKKIWGELVRIAKEYFDSDREFYSKTKRGVYKIKYVSKDKVVIKKLRGKNDEVVGKKLFLNNFENLKEGKEWNCVPAVRAFLMLHPKIKEKDGVLVYEE</sequence>
<proteinExistence type="predicted"/>
<name>F6BD34_METIK</name>
<keyword evidence="2" id="KW-1185">Reference proteome</keyword>
<dbReference type="Proteomes" id="UP000009227">
    <property type="component" value="Chromosome"/>
</dbReference>